<feature type="domain" description="PDZ" evidence="4">
    <location>
        <begin position="19"/>
        <end position="88"/>
    </location>
</feature>
<dbReference type="InterPro" id="IPR052082">
    <property type="entry name" value="Myelin_sheath_structural"/>
</dbReference>
<dbReference type="SMART" id="SM00228">
    <property type="entry name" value="PDZ"/>
    <property type="match status" value="1"/>
</dbReference>
<feature type="region of interest" description="Disordered" evidence="3">
    <location>
        <begin position="1079"/>
        <end position="1154"/>
    </location>
</feature>
<name>A0ABM1JNV0_GEKJA</name>
<accession>A0ABM1JNV0</accession>
<keyword evidence="5" id="KW-1185">Reference proteome</keyword>
<feature type="compositionally biased region" description="Basic and acidic residues" evidence="3">
    <location>
        <begin position="1043"/>
        <end position="1052"/>
    </location>
</feature>
<feature type="region of interest" description="Disordered" evidence="3">
    <location>
        <begin position="557"/>
        <end position="588"/>
    </location>
</feature>
<dbReference type="InterPro" id="IPR001478">
    <property type="entry name" value="PDZ"/>
</dbReference>
<feature type="region of interest" description="Disordered" evidence="3">
    <location>
        <begin position="1188"/>
        <end position="1210"/>
    </location>
</feature>
<feature type="region of interest" description="Disordered" evidence="3">
    <location>
        <begin position="782"/>
        <end position="880"/>
    </location>
</feature>
<feature type="region of interest" description="Disordered" evidence="3">
    <location>
        <begin position="1670"/>
        <end position="1714"/>
    </location>
</feature>
<dbReference type="CDD" id="cd00136">
    <property type="entry name" value="PDZ_canonical"/>
    <property type="match status" value="1"/>
</dbReference>
<feature type="region of interest" description="Disordered" evidence="3">
    <location>
        <begin position="1018"/>
        <end position="1064"/>
    </location>
</feature>
<feature type="compositionally biased region" description="Low complexity" evidence="3">
    <location>
        <begin position="225"/>
        <end position="246"/>
    </location>
</feature>
<dbReference type="PANTHER" id="PTHR23348">
    <property type="entry name" value="PERIAXIN/AHNAK"/>
    <property type="match status" value="1"/>
</dbReference>
<feature type="compositionally biased region" description="Gly residues" evidence="3">
    <location>
        <begin position="1409"/>
        <end position="1424"/>
    </location>
</feature>
<feature type="region of interest" description="Disordered" evidence="3">
    <location>
        <begin position="1160"/>
        <end position="1179"/>
    </location>
</feature>
<dbReference type="Pfam" id="PF00595">
    <property type="entry name" value="PDZ"/>
    <property type="match status" value="1"/>
</dbReference>
<comment type="subcellular location">
    <subcellularLocation>
        <location evidence="1">Nucleus</location>
    </subcellularLocation>
</comment>
<feature type="region of interest" description="Disordered" evidence="3">
    <location>
        <begin position="1231"/>
        <end position="1351"/>
    </location>
</feature>
<proteinExistence type="predicted"/>
<protein>
    <submittedName>
        <fullName evidence="6">Periaxin</fullName>
    </submittedName>
</protein>
<dbReference type="Gene3D" id="2.30.42.10">
    <property type="match status" value="1"/>
</dbReference>
<feature type="region of interest" description="Disordered" evidence="3">
    <location>
        <begin position="1400"/>
        <end position="1580"/>
    </location>
</feature>
<dbReference type="PROSITE" id="PS50106">
    <property type="entry name" value="PDZ"/>
    <property type="match status" value="1"/>
</dbReference>
<dbReference type="GeneID" id="107107359"/>
<dbReference type="Proteomes" id="UP000694871">
    <property type="component" value="Unplaced"/>
</dbReference>
<feature type="compositionally biased region" description="Low complexity" evidence="3">
    <location>
        <begin position="1499"/>
        <end position="1513"/>
    </location>
</feature>
<dbReference type="PANTHER" id="PTHR23348:SF42">
    <property type="entry name" value="PERIAXIN"/>
    <property type="match status" value="1"/>
</dbReference>
<evidence type="ECO:0000256" key="1">
    <source>
        <dbReference type="ARBA" id="ARBA00004123"/>
    </source>
</evidence>
<feature type="region of interest" description="Disordered" evidence="3">
    <location>
        <begin position="938"/>
        <end position="985"/>
    </location>
</feature>
<feature type="region of interest" description="Disordered" evidence="3">
    <location>
        <begin position="225"/>
        <end position="248"/>
    </location>
</feature>
<sequence length="1714" mass="176815">MEAQLRKMEKTIETSELLEIIVETEAEAGVSGMSVAGGGKQGLFVKDVLKGSPAARALSLKEGDQLLSARVYFDNMKYEDALQILKSAEPYKVSFCLKRTVPSTDVTRSPGAPTFEVRGPRAKMAKLNIQSLKKKKAKKAGKGLAKDLREGEAPGGKLEVAPVDVEFSLPKFSKLRKARSAGEVAAAARPSPDLSPLLSSLDTKRRKLRLPRLKVKEALAARAAAAGRLEGAPPKPAPEGAAGAKGSRFTIPFAKGKKPKEEATAAVGLRPPQVELDLPMPKVGPGRESPRAGHKGAVVQVPPLGLPEVEVVLPRGGPKGAPEEGSLAGLSLPTAEVAAPEVDVALSLPSLEGRPPPEVALLRGEGLQIKVPKVGVSAEGAERKPPLLDVILGKGRGRAEGPEEQATLPLVSLGVGLPSVGVEIPLPGGKAEAEAPKPTIEIPEVSIKVPSLSLPKLGAREGEGESRVPQVELSVGQRESPKAKGQTPGFGISLTERKPEAREESKAKSLGFKMPSLDIAAPKVSDMQLPKALGGPEEAVEGPRFKLQVPQVSLPKCSLPTQAVPPPPPPGPKKPEGEAGGKGGVPALALSLPAVKPPEVQLPKGHVPKPELELCVDRPRVEVALPAAQRLSFPVATVPALELDLPRAGIELGLPKGPDHPPRDHGDKLKMPALEALSKDLAVEVSVPKCREEPLGPEAPEGLGVGAIVAKIPQVDLAFGKEEAAEAKLPSVEVSAVKLPRVTIERGRSPEAEAKLKSPKFALPKFSLSGPKAWKVSTELFGAAQGGGPDEADKGSKLKLPKFGISFPKSKGGADAEGPQPGPGERRSRPGEEGEPAESRMKLPSVGLPKVDVGVPQLGLGLPTGKAESSDEEGAGAVPELGLELPDIKRKMPKFSLPKFGGKDKEGDVELETGEALAGERKGKASKFKVALFGMAGRDLEGAGPGGEGKARAGAESPKEKPRGPLVKMPKLKLPSPKAELGQGHVPQVELPKISLPGASAEEALLVGSESLKAKVPSLEVAMPGATTKGEPAPGRPRARASGADHRRHEAGPKITQAPSLGVSAPKVELDLSLPTVGAEAPVPRGAPGAEAKTQLPQVELPTFGRGGEQGAAEASKIRVPQVDLSLPTAPSWTEGEGVAAGPDGGLHMPSVELPKFSTPKARAPECEGGLEGGGKMLPAVELSGPALHLPKFRGPGSEAEGEGDDDVGLPQLELKVPKLGGSAERLGVEAGAKEGRATVPCPPSSFGLCRAEEEEEEAAFGPDSKFKLKMPSLSLSRAGAEPRADTQPLCPSRKEEEDASSSSSFRMPQVTLPGVGFSVAESGGQRKAKVEAGKLASAEGPEAEGSEARLKVPKIEIPALGVSAAPQDPEGRKGAFRVPGLELATPTLKGHHAEYEVEGAQLRHGGSQEPGGAGGKSPGGGGEASEAEAGRKYKVRIPKFGLSLPKAGEGAPGGQEGEAKAKRPAFALGRPKGRGAEGSPGLLEGEEEEEEEGKGVMGRLRLGLSRLTGGSEAELEEEEGSPSGRRLPKLGFSDGEGPPGAALQNGTPDGQGKLGKVRLPQVELSSPSAAAAAGAEGDPELSLKLVRAEGEGEAAKEGGPGAFAALRFKPPKITFSGFRKRNGEPAPGAVVASGARMEMASLERGEAAARPPKFKFPKVALSPKSHGLLEIASSPKEGGRRGSHEGLKVQLPRVGFSEEAGAPEGPGKATAAV</sequence>
<dbReference type="InterPro" id="IPR036034">
    <property type="entry name" value="PDZ_sf"/>
</dbReference>
<dbReference type="SUPFAM" id="SSF50156">
    <property type="entry name" value="PDZ domain-like"/>
    <property type="match status" value="1"/>
</dbReference>
<gene>
    <name evidence="6" type="primary">PRX</name>
</gene>
<evidence type="ECO:0000256" key="2">
    <source>
        <dbReference type="ARBA" id="ARBA00023242"/>
    </source>
</evidence>
<organism evidence="5 6">
    <name type="scientific">Gekko japonicus</name>
    <name type="common">Schlegel's Japanese gecko</name>
    <dbReference type="NCBI Taxonomy" id="146911"/>
    <lineage>
        <taxon>Eukaryota</taxon>
        <taxon>Metazoa</taxon>
        <taxon>Chordata</taxon>
        <taxon>Craniata</taxon>
        <taxon>Vertebrata</taxon>
        <taxon>Euteleostomi</taxon>
        <taxon>Lepidosauria</taxon>
        <taxon>Squamata</taxon>
        <taxon>Bifurcata</taxon>
        <taxon>Gekkota</taxon>
        <taxon>Gekkonidae</taxon>
        <taxon>Gekkoninae</taxon>
        <taxon>Gekko</taxon>
    </lineage>
</organism>
<reference evidence="6" key="1">
    <citation type="submission" date="2025-08" db="UniProtKB">
        <authorList>
            <consortium name="RefSeq"/>
        </authorList>
    </citation>
    <scope>IDENTIFICATION</scope>
</reference>
<feature type="compositionally biased region" description="Basic and acidic residues" evidence="3">
    <location>
        <begin position="824"/>
        <end position="841"/>
    </location>
</feature>
<feature type="compositionally biased region" description="Basic and acidic residues" evidence="3">
    <location>
        <begin position="1678"/>
        <end position="1688"/>
    </location>
</feature>
<feature type="region of interest" description="Disordered" evidence="3">
    <location>
        <begin position="457"/>
        <end position="509"/>
    </location>
</feature>
<feature type="region of interest" description="Disordered" evidence="3">
    <location>
        <begin position="893"/>
        <end position="921"/>
    </location>
</feature>
<dbReference type="RefSeq" id="XP_015263137.1">
    <property type="nucleotide sequence ID" value="XM_015407651.1"/>
</dbReference>
<keyword evidence="2" id="KW-0539">Nucleus</keyword>
<evidence type="ECO:0000313" key="6">
    <source>
        <dbReference type="RefSeq" id="XP_015263137.1"/>
    </source>
</evidence>
<feature type="compositionally biased region" description="Basic and acidic residues" evidence="3">
    <location>
        <begin position="495"/>
        <end position="507"/>
    </location>
</feature>
<feature type="compositionally biased region" description="Basic and acidic residues" evidence="3">
    <location>
        <begin position="949"/>
        <end position="963"/>
    </location>
</feature>
<evidence type="ECO:0000259" key="4">
    <source>
        <dbReference type="PROSITE" id="PS50106"/>
    </source>
</evidence>
<evidence type="ECO:0000256" key="3">
    <source>
        <dbReference type="SAM" id="MobiDB-lite"/>
    </source>
</evidence>
<evidence type="ECO:0000313" key="5">
    <source>
        <dbReference type="Proteomes" id="UP000694871"/>
    </source>
</evidence>
<feature type="compositionally biased region" description="Pro residues" evidence="3">
    <location>
        <begin position="563"/>
        <end position="572"/>
    </location>
</feature>